<reference evidence="2 3" key="1">
    <citation type="submission" date="2019-04" db="EMBL/GenBank/DDBJ databases">
        <title>Annotation for the trematode Fasciola gigantica.</title>
        <authorList>
            <person name="Choi Y.-J."/>
        </authorList>
    </citation>
    <scope>NUCLEOTIDE SEQUENCE [LARGE SCALE GENOMIC DNA]</scope>
    <source>
        <strain evidence="2">Uganda_cow_1</strain>
    </source>
</reference>
<evidence type="ECO:0000256" key="1">
    <source>
        <dbReference type="SAM" id="MobiDB-lite"/>
    </source>
</evidence>
<evidence type="ECO:0000313" key="2">
    <source>
        <dbReference type="EMBL" id="TPP61369.1"/>
    </source>
</evidence>
<name>A0A504YM23_FASGI</name>
<comment type="caution">
    <text evidence="2">The sequence shown here is derived from an EMBL/GenBank/DDBJ whole genome shotgun (WGS) entry which is preliminary data.</text>
</comment>
<feature type="compositionally biased region" description="Acidic residues" evidence="1">
    <location>
        <begin position="166"/>
        <end position="176"/>
    </location>
</feature>
<protein>
    <submittedName>
        <fullName evidence="2">Uncharacterized protein</fullName>
    </submittedName>
</protein>
<feature type="compositionally biased region" description="Low complexity" evidence="1">
    <location>
        <begin position="80"/>
        <end position="90"/>
    </location>
</feature>
<sequence length="192" mass="21670">MFFTGDHKKRFKELKFCHPLWFEPPDPRTRARLFYDMVAQFYFCNEQSDSPVETTGISSHCKRIRTNAVVEHRSEPNIGPTSSPSAPSKSTRVRTRSVGSAQALDASKVKLTQHHSDQKGTNSKSRHQNSSHPTSESLVRRSSRLASTKFAKLPKNSNNHRPDEPVNSDEADEAEFGDLSIDISTDPEEKDK</sequence>
<dbReference type="OrthoDB" id="10599646at2759"/>
<dbReference type="EMBL" id="SUNJ01008263">
    <property type="protein sequence ID" value="TPP61369.1"/>
    <property type="molecule type" value="Genomic_DNA"/>
</dbReference>
<keyword evidence="3" id="KW-1185">Reference proteome</keyword>
<dbReference type="Proteomes" id="UP000316759">
    <property type="component" value="Unassembled WGS sequence"/>
</dbReference>
<gene>
    <name evidence="2" type="ORF">FGIG_12392</name>
</gene>
<feature type="region of interest" description="Disordered" evidence="1">
    <location>
        <begin position="69"/>
        <end position="192"/>
    </location>
</feature>
<evidence type="ECO:0000313" key="3">
    <source>
        <dbReference type="Proteomes" id="UP000316759"/>
    </source>
</evidence>
<dbReference type="AlphaFoldDB" id="A0A504YM23"/>
<proteinExistence type="predicted"/>
<organism evidence="2 3">
    <name type="scientific">Fasciola gigantica</name>
    <name type="common">Giant liver fluke</name>
    <dbReference type="NCBI Taxonomy" id="46835"/>
    <lineage>
        <taxon>Eukaryota</taxon>
        <taxon>Metazoa</taxon>
        <taxon>Spiralia</taxon>
        <taxon>Lophotrochozoa</taxon>
        <taxon>Platyhelminthes</taxon>
        <taxon>Trematoda</taxon>
        <taxon>Digenea</taxon>
        <taxon>Plagiorchiida</taxon>
        <taxon>Echinostomata</taxon>
        <taxon>Echinostomatoidea</taxon>
        <taxon>Fasciolidae</taxon>
        <taxon>Fasciola</taxon>
    </lineage>
</organism>
<accession>A0A504YM23</accession>